<dbReference type="GO" id="GO:0004803">
    <property type="term" value="F:transposase activity"/>
    <property type="evidence" value="ECO:0007669"/>
    <property type="project" value="InterPro"/>
</dbReference>
<accession>A0A1F5Z8U6</accession>
<evidence type="ECO:0000313" key="2">
    <source>
        <dbReference type="Proteomes" id="UP000176854"/>
    </source>
</evidence>
<dbReference type="SUPFAM" id="SSF46689">
    <property type="entry name" value="Homeodomain-like"/>
    <property type="match status" value="1"/>
</dbReference>
<dbReference type="EMBL" id="MFJC01000041">
    <property type="protein sequence ID" value="OGG08888.1"/>
    <property type="molecule type" value="Genomic_DNA"/>
</dbReference>
<reference evidence="1 2" key="1">
    <citation type="journal article" date="2016" name="Nat. Commun.">
        <title>Thousands of microbial genomes shed light on interconnected biogeochemical processes in an aquifer system.</title>
        <authorList>
            <person name="Anantharaman K."/>
            <person name="Brown C.T."/>
            <person name="Hug L.A."/>
            <person name="Sharon I."/>
            <person name="Castelle C.J."/>
            <person name="Probst A.J."/>
            <person name="Thomas B.C."/>
            <person name="Singh A."/>
            <person name="Wilkins M.J."/>
            <person name="Karaoz U."/>
            <person name="Brodie E.L."/>
            <person name="Williams K.H."/>
            <person name="Hubbard S.S."/>
            <person name="Banfield J.F."/>
        </authorList>
    </citation>
    <scope>NUCLEOTIDE SEQUENCE [LARGE SCALE GENOMIC DNA]</scope>
</reference>
<dbReference type="GO" id="GO:0003677">
    <property type="term" value="F:DNA binding"/>
    <property type="evidence" value="ECO:0007669"/>
    <property type="project" value="InterPro"/>
</dbReference>
<evidence type="ECO:0008006" key="3">
    <source>
        <dbReference type="Google" id="ProtNLM"/>
    </source>
</evidence>
<proteinExistence type="predicted"/>
<evidence type="ECO:0000313" key="1">
    <source>
        <dbReference type="EMBL" id="OGG08888.1"/>
    </source>
</evidence>
<dbReference type="Proteomes" id="UP000176854">
    <property type="component" value="Unassembled WGS sequence"/>
</dbReference>
<organism evidence="1 2">
    <name type="scientific">Candidatus Gottesmanbacteria bacterium RBG_16_43_7</name>
    <dbReference type="NCBI Taxonomy" id="1798373"/>
    <lineage>
        <taxon>Bacteria</taxon>
        <taxon>Candidatus Gottesmaniibacteriota</taxon>
    </lineage>
</organism>
<dbReference type="AlphaFoldDB" id="A0A1F5Z8U6"/>
<gene>
    <name evidence="1" type="ORF">A2154_04635</name>
</gene>
<comment type="caution">
    <text evidence="1">The sequence shown here is derived from an EMBL/GenBank/DDBJ whole genome shotgun (WGS) entry which is preliminary data.</text>
</comment>
<name>A0A1F5Z8U6_9BACT</name>
<dbReference type="InterPro" id="IPR002514">
    <property type="entry name" value="Transposase_8"/>
</dbReference>
<dbReference type="STRING" id="1798373.A2154_04635"/>
<dbReference type="Gene3D" id="1.10.10.60">
    <property type="entry name" value="Homeodomain-like"/>
    <property type="match status" value="1"/>
</dbReference>
<dbReference type="GO" id="GO:0006313">
    <property type="term" value="P:DNA transposition"/>
    <property type="evidence" value="ECO:0007669"/>
    <property type="project" value="InterPro"/>
</dbReference>
<dbReference type="InterPro" id="IPR009057">
    <property type="entry name" value="Homeodomain-like_sf"/>
</dbReference>
<sequence length="84" mass="9892">MYKRVPLETKNEIVEKIKNGLPVSDAAKQYAVSDKTIYAWLSNQTRPEISVIEYNRMKKENEELKRIIGIITLELERGKKNRDR</sequence>
<protein>
    <recommendedName>
        <fullName evidence="3">HTH psq-type domain-containing protein</fullName>
    </recommendedName>
</protein>
<dbReference type="Pfam" id="PF01527">
    <property type="entry name" value="HTH_Tnp_1"/>
    <property type="match status" value="1"/>
</dbReference>